<dbReference type="AlphaFoldDB" id="A0A0E3PP34"/>
<dbReference type="RefSeq" id="WP_048181829.1">
    <property type="nucleotide sequence ID" value="NZ_CP009508.1"/>
</dbReference>
<sequence>MEQDTNIPPFQLILKSEEAEELSEYWQKQCCTLYNAINRNIDEGSIEPLTCKAAEGERAGIITVFNVLSASGLSIKSVGHVFDLVKVWLDVRPKAKVLMKFPNGNEIEISGVTGFSKSEVLGLFEKSLQASKV</sequence>
<evidence type="ECO:0000313" key="1">
    <source>
        <dbReference type="EMBL" id="AKB36297.1"/>
    </source>
</evidence>
<organism evidence="1 2">
    <name type="scientific">Methanosarcina siciliae C2J</name>
    <dbReference type="NCBI Taxonomy" id="1434118"/>
    <lineage>
        <taxon>Archaea</taxon>
        <taxon>Methanobacteriati</taxon>
        <taxon>Methanobacteriota</taxon>
        <taxon>Stenosarchaea group</taxon>
        <taxon>Methanomicrobia</taxon>
        <taxon>Methanosarcinales</taxon>
        <taxon>Methanosarcinaceae</taxon>
        <taxon>Methanosarcina</taxon>
    </lineage>
</organism>
<protein>
    <submittedName>
        <fullName evidence="1">Uncharacterized protein</fullName>
    </submittedName>
</protein>
<dbReference type="GeneID" id="24871321"/>
<dbReference type="KEGG" id="msj:MSSAC_1707"/>
<dbReference type="PATRIC" id="fig|1434118.4.peg.2177"/>
<gene>
    <name evidence="1" type="ORF">MSSAC_1707</name>
</gene>
<reference evidence="1 2" key="1">
    <citation type="submission" date="2014-07" db="EMBL/GenBank/DDBJ databases">
        <title>Methanogenic archaea and the global carbon cycle.</title>
        <authorList>
            <person name="Henriksen J.R."/>
            <person name="Luke J."/>
            <person name="Reinhart S."/>
            <person name="Benedict M.N."/>
            <person name="Youngblut N.D."/>
            <person name="Metcalf M.E."/>
            <person name="Whitaker R.J."/>
            <person name="Metcalf W.W."/>
        </authorList>
    </citation>
    <scope>NUCLEOTIDE SEQUENCE [LARGE SCALE GENOMIC DNA]</scope>
    <source>
        <strain evidence="1 2">C2J</strain>
    </source>
</reference>
<dbReference type="HOGENOM" id="CLU_1912331_0_0_2"/>
<name>A0A0E3PP34_9EURY</name>
<dbReference type="Proteomes" id="UP000033123">
    <property type="component" value="Chromosome"/>
</dbReference>
<proteinExistence type="predicted"/>
<dbReference type="EMBL" id="CP009508">
    <property type="protein sequence ID" value="AKB36297.1"/>
    <property type="molecule type" value="Genomic_DNA"/>
</dbReference>
<evidence type="ECO:0000313" key="2">
    <source>
        <dbReference type="Proteomes" id="UP000033123"/>
    </source>
</evidence>
<accession>A0A0E3PP34</accession>